<evidence type="ECO:0000259" key="3">
    <source>
        <dbReference type="PROSITE" id="PS50930"/>
    </source>
</evidence>
<feature type="domain" description="HTH LytTR-type" evidence="3">
    <location>
        <begin position="138"/>
        <end position="234"/>
    </location>
</feature>
<dbReference type="PROSITE" id="PS50930">
    <property type="entry name" value="HTH_LYTTR"/>
    <property type="match status" value="1"/>
</dbReference>
<keyword evidence="5" id="KW-1185">Reference proteome</keyword>
<dbReference type="PANTHER" id="PTHR37299">
    <property type="entry name" value="TRANSCRIPTIONAL REGULATOR-RELATED"/>
    <property type="match status" value="1"/>
</dbReference>
<protein>
    <submittedName>
        <fullName evidence="4">DNA-binding response regulator</fullName>
    </submittedName>
</protein>
<dbReference type="InterPro" id="IPR001789">
    <property type="entry name" value="Sig_transdc_resp-reg_receiver"/>
</dbReference>
<keyword evidence="4" id="KW-0238">DNA-binding</keyword>
<accession>A0A434A139</accession>
<dbReference type="SMART" id="SM00850">
    <property type="entry name" value="LytTR"/>
    <property type="match status" value="1"/>
</dbReference>
<dbReference type="Gene3D" id="2.40.50.1020">
    <property type="entry name" value="LytTr DNA-binding domain"/>
    <property type="match status" value="1"/>
</dbReference>
<dbReference type="Pfam" id="PF00072">
    <property type="entry name" value="Response_reg"/>
    <property type="match status" value="1"/>
</dbReference>
<dbReference type="InterPro" id="IPR011006">
    <property type="entry name" value="CheY-like_superfamily"/>
</dbReference>
<dbReference type="GO" id="GO:0000156">
    <property type="term" value="F:phosphorelay response regulator activity"/>
    <property type="evidence" value="ECO:0007669"/>
    <property type="project" value="InterPro"/>
</dbReference>
<dbReference type="Gene3D" id="3.40.50.2300">
    <property type="match status" value="1"/>
</dbReference>
<dbReference type="InterPro" id="IPR046947">
    <property type="entry name" value="LytR-like"/>
</dbReference>
<dbReference type="PANTHER" id="PTHR37299:SF1">
    <property type="entry name" value="STAGE 0 SPORULATION PROTEIN A HOMOLOG"/>
    <property type="match status" value="1"/>
</dbReference>
<sequence>MTKKYTCIIIDDDEIDRLTVVSFAKKFPVLDILGVFESADEALPFIEEQKVDILFLDIDMPGLNGIEFRKKAMEIPVCIFITAHPEHAVESFEIETLDFIVKPLKLDRFTQTMSRVEEFMEIKLKALLFEASIGGDTIYIKEGHEQTKVKLHEILYLEALKDYTLVITEKKRHCVLSSIGNLLKEDHFQSFIRIHRSFAVQKQFIHKMNSTEIILNNNISIPVGRSYKENLNLI</sequence>
<dbReference type="PROSITE" id="PS50110">
    <property type="entry name" value="RESPONSE_REGULATORY"/>
    <property type="match status" value="1"/>
</dbReference>
<proteinExistence type="predicted"/>
<dbReference type="EMBL" id="QWDM01000021">
    <property type="protein sequence ID" value="RUT68078.1"/>
    <property type="molecule type" value="Genomic_DNA"/>
</dbReference>
<evidence type="ECO:0000313" key="5">
    <source>
        <dbReference type="Proteomes" id="UP000288102"/>
    </source>
</evidence>
<gene>
    <name evidence="4" type="ORF">D0817_23325</name>
</gene>
<evidence type="ECO:0000256" key="1">
    <source>
        <dbReference type="PROSITE-ProRule" id="PRU00169"/>
    </source>
</evidence>
<dbReference type="Pfam" id="PF04397">
    <property type="entry name" value="LytTR"/>
    <property type="match status" value="1"/>
</dbReference>
<comment type="caution">
    <text evidence="4">The sequence shown here is derived from an EMBL/GenBank/DDBJ whole genome shotgun (WGS) entry which is preliminary data.</text>
</comment>
<dbReference type="SMART" id="SM00448">
    <property type="entry name" value="REC"/>
    <property type="match status" value="1"/>
</dbReference>
<dbReference type="GO" id="GO:0003677">
    <property type="term" value="F:DNA binding"/>
    <property type="evidence" value="ECO:0007669"/>
    <property type="project" value="UniProtKB-KW"/>
</dbReference>
<dbReference type="SUPFAM" id="SSF52172">
    <property type="entry name" value="CheY-like"/>
    <property type="match status" value="1"/>
</dbReference>
<keyword evidence="1" id="KW-0597">Phosphoprotein</keyword>
<evidence type="ECO:0000259" key="2">
    <source>
        <dbReference type="PROSITE" id="PS50110"/>
    </source>
</evidence>
<reference evidence="5" key="1">
    <citation type="journal article" date="2019" name="Syst. Appl. Microbiol.">
        <title>Flavobacterium circumlabens sp. nov. and Flavobacterium cupreum sp. nov., two psychrotrophic species isolated from Antarctic environmental samples.</title>
        <authorList>
            <person name="Kralova S."/>
            <person name="Busse H.-J."/>
            <person name="Svec P."/>
            <person name="Maslanova I."/>
            <person name="Stankova E."/>
            <person name="Bartak M."/>
            <person name="Sedlacek I."/>
        </authorList>
    </citation>
    <scope>NUCLEOTIDE SEQUENCE [LARGE SCALE GENOMIC DNA]</scope>
    <source>
        <strain evidence="5">CCM 8825</strain>
    </source>
</reference>
<evidence type="ECO:0000313" key="4">
    <source>
        <dbReference type="EMBL" id="RUT68078.1"/>
    </source>
</evidence>
<dbReference type="RefSeq" id="WP_127340688.1">
    <property type="nucleotide sequence ID" value="NZ_QWDM01000021.1"/>
</dbReference>
<name>A0A434A139_9FLAO</name>
<organism evidence="4 5">
    <name type="scientific">Flavobacterium cupreum</name>
    <dbReference type="NCBI Taxonomy" id="2133766"/>
    <lineage>
        <taxon>Bacteria</taxon>
        <taxon>Pseudomonadati</taxon>
        <taxon>Bacteroidota</taxon>
        <taxon>Flavobacteriia</taxon>
        <taxon>Flavobacteriales</taxon>
        <taxon>Flavobacteriaceae</taxon>
        <taxon>Flavobacterium</taxon>
    </lineage>
</organism>
<feature type="domain" description="Response regulatory" evidence="2">
    <location>
        <begin position="6"/>
        <end position="117"/>
    </location>
</feature>
<feature type="modified residue" description="4-aspartylphosphate" evidence="1">
    <location>
        <position position="57"/>
    </location>
</feature>
<dbReference type="InterPro" id="IPR007492">
    <property type="entry name" value="LytTR_DNA-bd_dom"/>
</dbReference>
<dbReference type="Proteomes" id="UP000288102">
    <property type="component" value="Unassembled WGS sequence"/>
</dbReference>
<dbReference type="AlphaFoldDB" id="A0A434A139"/>
<dbReference type="OrthoDB" id="2168082at2"/>